<feature type="non-terminal residue" evidence="1">
    <location>
        <position position="226"/>
    </location>
</feature>
<reference evidence="1" key="1">
    <citation type="journal article" date="2023" name="IScience">
        <title>Live-bearing cockroach genome reveals convergent evolutionary mechanisms linked to viviparity in insects and beyond.</title>
        <authorList>
            <person name="Fouks B."/>
            <person name="Harrison M.C."/>
            <person name="Mikhailova A.A."/>
            <person name="Marchal E."/>
            <person name="English S."/>
            <person name="Carruthers M."/>
            <person name="Jennings E.C."/>
            <person name="Chiamaka E.L."/>
            <person name="Frigard R.A."/>
            <person name="Pippel M."/>
            <person name="Attardo G.M."/>
            <person name="Benoit J.B."/>
            <person name="Bornberg-Bauer E."/>
            <person name="Tobe S.S."/>
        </authorList>
    </citation>
    <scope>NUCLEOTIDE SEQUENCE</scope>
    <source>
        <strain evidence="1">Stay&amp;Tobe</strain>
    </source>
</reference>
<evidence type="ECO:0000313" key="2">
    <source>
        <dbReference type="Proteomes" id="UP001233999"/>
    </source>
</evidence>
<protein>
    <submittedName>
        <fullName evidence="1">Uncharacterized protein</fullName>
    </submittedName>
</protein>
<dbReference type="AlphaFoldDB" id="A0AAD7ZTZ8"/>
<organism evidence="1 2">
    <name type="scientific">Diploptera punctata</name>
    <name type="common">Pacific beetle cockroach</name>
    <dbReference type="NCBI Taxonomy" id="6984"/>
    <lineage>
        <taxon>Eukaryota</taxon>
        <taxon>Metazoa</taxon>
        <taxon>Ecdysozoa</taxon>
        <taxon>Arthropoda</taxon>
        <taxon>Hexapoda</taxon>
        <taxon>Insecta</taxon>
        <taxon>Pterygota</taxon>
        <taxon>Neoptera</taxon>
        <taxon>Polyneoptera</taxon>
        <taxon>Dictyoptera</taxon>
        <taxon>Blattodea</taxon>
        <taxon>Blaberoidea</taxon>
        <taxon>Blaberidae</taxon>
        <taxon>Diplopterinae</taxon>
        <taxon>Diploptera</taxon>
    </lineage>
</organism>
<dbReference type="Proteomes" id="UP001233999">
    <property type="component" value="Unassembled WGS sequence"/>
</dbReference>
<keyword evidence="2" id="KW-1185">Reference proteome</keyword>
<evidence type="ECO:0000313" key="1">
    <source>
        <dbReference type="EMBL" id="KAJ9586635.1"/>
    </source>
</evidence>
<sequence>LYQFAEIHLISFMNLKNHLVVCYGLNLTHSLQLFRREYCAVYCCGLSGNIVMFCYRLASVLVSSIPGALRNKTDRIHVTVRSYLSNTLSTIHIMMFLWKIDIKENGILICWPIIVGPSRGMFHRRNIAENRHLLLSRSSSSNPCVPNTISISRNPHLEVDNIGPVGQEFSMLASSSEVTWVYTRPFVGTRVEGKYYSFTNMQFSVAIFCDCIFLPSSHYIHLSAKL</sequence>
<name>A0AAD7ZTZ8_DIPPU</name>
<accession>A0AAD7ZTZ8</accession>
<feature type="non-terminal residue" evidence="1">
    <location>
        <position position="1"/>
    </location>
</feature>
<proteinExistence type="predicted"/>
<gene>
    <name evidence="1" type="ORF">L9F63_019785</name>
</gene>
<comment type="caution">
    <text evidence="1">The sequence shown here is derived from an EMBL/GenBank/DDBJ whole genome shotgun (WGS) entry which is preliminary data.</text>
</comment>
<reference evidence="1" key="2">
    <citation type="submission" date="2023-05" db="EMBL/GenBank/DDBJ databases">
        <authorList>
            <person name="Fouks B."/>
        </authorList>
    </citation>
    <scope>NUCLEOTIDE SEQUENCE</scope>
    <source>
        <strain evidence="1">Stay&amp;Tobe</strain>
        <tissue evidence="1">Testes</tissue>
    </source>
</reference>
<dbReference type="EMBL" id="JASPKZ010006856">
    <property type="protein sequence ID" value="KAJ9586635.1"/>
    <property type="molecule type" value="Genomic_DNA"/>
</dbReference>